<proteinExistence type="predicted"/>
<keyword evidence="1" id="KW-0472">Membrane</keyword>
<gene>
    <name evidence="2" type="ORF">SDC9_211960</name>
</gene>
<evidence type="ECO:0000256" key="1">
    <source>
        <dbReference type="SAM" id="Phobius"/>
    </source>
</evidence>
<keyword evidence="1" id="KW-1133">Transmembrane helix</keyword>
<dbReference type="AlphaFoldDB" id="A0A645JN52"/>
<name>A0A645JN52_9ZZZZ</name>
<comment type="caution">
    <text evidence="2">The sequence shown here is derived from an EMBL/GenBank/DDBJ whole genome shotgun (WGS) entry which is preliminary data.</text>
</comment>
<keyword evidence="1" id="KW-0812">Transmembrane</keyword>
<protein>
    <submittedName>
        <fullName evidence="2">Uncharacterized protein</fullName>
    </submittedName>
</protein>
<evidence type="ECO:0000313" key="2">
    <source>
        <dbReference type="EMBL" id="MPN64189.1"/>
    </source>
</evidence>
<dbReference type="EMBL" id="VSSQ01144707">
    <property type="protein sequence ID" value="MPN64189.1"/>
    <property type="molecule type" value="Genomic_DNA"/>
</dbReference>
<organism evidence="2">
    <name type="scientific">bioreactor metagenome</name>
    <dbReference type="NCBI Taxonomy" id="1076179"/>
    <lineage>
        <taxon>unclassified sequences</taxon>
        <taxon>metagenomes</taxon>
        <taxon>ecological metagenomes</taxon>
    </lineage>
</organism>
<sequence>MLVETDLVETPTTAGETLVTISGIFILPTAVGATTVFPLLALFC</sequence>
<feature type="transmembrane region" description="Helical" evidence="1">
    <location>
        <begin position="20"/>
        <end position="43"/>
    </location>
</feature>
<reference evidence="2" key="1">
    <citation type="submission" date="2019-08" db="EMBL/GenBank/DDBJ databases">
        <authorList>
            <person name="Kucharzyk K."/>
            <person name="Murdoch R.W."/>
            <person name="Higgins S."/>
            <person name="Loffler F."/>
        </authorList>
    </citation>
    <scope>NUCLEOTIDE SEQUENCE</scope>
</reference>
<accession>A0A645JN52</accession>